<dbReference type="PRINTS" id="PR00773">
    <property type="entry name" value="GRPEPROTEIN"/>
</dbReference>
<comment type="subcellular location">
    <subcellularLocation>
        <location evidence="1 10">Cytoplasm</location>
    </subcellularLocation>
</comment>
<evidence type="ECO:0000256" key="3">
    <source>
        <dbReference type="ARBA" id="ARBA00011738"/>
    </source>
</evidence>
<dbReference type="Gene3D" id="3.90.20.20">
    <property type="match status" value="1"/>
</dbReference>
<comment type="similarity">
    <text evidence="2 10 12">Belongs to the GrpE family.</text>
</comment>
<dbReference type="RefSeq" id="WP_343045877.1">
    <property type="nucleotide sequence ID" value="NZ_JACBZS010000001.1"/>
</dbReference>
<dbReference type="HAMAP" id="MF_01151">
    <property type="entry name" value="GrpE"/>
    <property type="match status" value="1"/>
</dbReference>
<dbReference type="PANTHER" id="PTHR21237:SF23">
    <property type="entry name" value="GRPE PROTEIN HOMOLOG, MITOCHONDRIAL"/>
    <property type="match status" value="1"/>
</dbReference>
<evidence type="ECO:0000256" key="8">
    <source>
        <dbReference type="ARBA" id="ARBA00072274"/>
    </source>
</evidence>
<evidence type="ECO:0000256" key="10">
    <source>
        <dbReference type="HAMAP-Rule" id="MF_01151"/>
    </source>
</evidence>
<feature type="region of interest" description="Disordered" evidence="13">
    <location>
        <begin position="1"/>
        <end position="59"/>
    </location>
</feature>
<keyword evidence="5 10" id="KW-0346">Stress response</keyword>
<comment type="subunit">
    <text evidence="3 10">Homodimer.</text>
</comment>
<keyword evidence="4 10" id="KW-0963">Cytoplasm</keyword>
<evidence type="ECO:0000313" key="15">
    <source>
        <dbReference type="Proteomes" id="UP000527616"/>
    </source>
</evidence>
<dbReference type="InterPro" id="IPR009012">
    <property type="entry name" value="GrpE_head"/>
</dbReference>
<feature type="compositionally biased region" description="Low complexity" evidence="13">
    <location>
        <begin position="29"/>
        <end position="59"/>
    </location>
</feature>
<evidence type="ECO:0000256" key="12">
    <source>
        <dbReference type="RuleBase" id="RU004478"/>
    </source>
</evidence>
<evidence type="ECO:0000256" key="7">
    <source>
        <dbReference type="ARBA" id="ARBA00053401"/>
    </source>
</evidence>
<name>A0A7Z0D8B9_9ACTN</name>
<gene>
    <name evidence="10" type="primary">grpE</name>
    <name evidence="14" type="ORF">GGQ54_001302</name>
</gene>
<evidence type="ECO:0000256" key="2">
    <source>
        <dbReference type="ARBA" id="ARBA00009054"/>
    </source>
</evidence>
<dbReference type="FunFam" id="2.30.22.10:FF:000001">
    <property type="entry name" value="Protein GrpE"/>
    <property type="match status" value="1"/>
</dbReference>
<dbReference type="GO" id="GO:0051082">
    <property type="term" value="F:unfolded protein binding"/>
    <property type="evidence" value="ECO:0007669"/>
    <property type="project" value="TreeGrafter"/>
</dbReference>
<dbReference type="PANTHER" id="PTHR21237">
    <property type="entry name" value="GRPE PROTEIN"/>
    <property type="match status" value="1"/>
</dbReference>
<dbReference type="GO" id="GO:0042803">
    <property type="term" value="F:protein homodimerization activity"/>
    <property type="evidence" value="ECO:0007669"/>
    <property type="project" value="InterPro"/>
</dbReference>
<dbReference type="Gene3D" id="2.30.22.10">
    <property type="entry name" value="Head domain of nucleotide exchange factor GrpE"/>
    <property type="match status" value="1"/>
</dbReference>
<comment type="function">
    <text evidence="7 10 11">Participates actively in the response to hyperosmotic and heat shock by preventing the aggregation of stress-denatured proteins, in association with DnaK and GrpE. It is the nucleotide exchange factor for DnaK and may function as a thermosensor. Unfolded proteins bind initially to DnaJ; upon interaction with the DnaJ-bound protein, DnaK hydrolyzes its bound ATP, resulting in the formation of a stable complex. GrpE releases ADP from DnaK; ATP binding to DnaK triggers the release of the substrate protein, thus completing the reaction cycle. Several rounds of ATP-dependent interactions between DnaJ, DnaK and GrpE are required for fully efficient folding.</text>
</comment>
<evidence type="ECO:0000256" key="1">
    <source>
        <dbReference type="ARBA" id="ARBA00004496"/>
    </source>
</evidence>
<dbReference type="GO" id="GO:0051087">
    <property type="term" value="F:protein-folding chaperone binding"/>
    <property type="evidence" value="ECO:0007669"/>
    <property type="project" value="InterPro"/>
</dbReference>
<evidence type="ECO:0000256" key="5">
    <source>
        <dbReference type="ARBA" id="ARBA00023016"/>
    </source>
</evidence>
<evidence type="ECO:0000256" key="6">
    <source>
        <dbReference type="ARBA" id="ARBA00023186"/>
    </source>
</evidence>
<keyword evidence="15" id="KW-1185">Reference proteome</keyword>
<evidence type="ECO:0000313" key="14">
    <source>
        <dbReference type="EMBL" id="NYI70742.1"/>
    </source>
</evidence>
<evidence type="ECO:0000256" key="4">
    <source>
        <dbReference type="ARBA" id="ARBA00022490"/>
    </source>
</evidence>
<comment type="caution">
    <text evidence="14">The sequence shown here is derived from an EMBL/GenBank/DDBJ whole genome shotgun (WGS) entry which is preliminary data.</text>
</comment>
<evidence type="ECO:0000256" key="9">
    <source>
        <dbReference type="ARBA" id="ARBA00076414"/>
    </source>
</evidence>
<proteinExistence type="inferred from homology"/>
<protein>
    <recommendedName>
        <fullName evidence="8 10">Protein GrpE</fullName>
    </recommendedName>
    <alternativeName>
        <fullName evidence="9 10">HSP-70 cofactor</fullName>
    </alternativeName>
</protein>
<dbReference type="SUPFAM" id="SSF51064">
    <property type="entry name" value="Head domain of nucleotide exchange factor GrpE"/>
    <property type="match status" value="1"/>
</dbReference>
<dbReference type="PROSITE" id="PS01071">
    <property type="entry name" value="GRPE"/>
    <property type="match status" value="1"/>
</dbReference>
<dbReference type="InterPro" id="IPR013805">
    <property type="entry name" value="GrpE_CC"/>
</dbReference>
<dbReference type="GO" id="GO:0000774">
    <property type="term" value="F:adenyl-nucleotide exchange factor activity"/>
    <property type="evidence" value="ECO:0007669"/>
    <property type="project" value="InterPro"/>
</dbReference>
<dbReference type="AlphaFoldDB" id="A0A7Z0D8B9"/>
<accession>A0A7Z0D8B9</accession>
<dbReference type="GO" id="GO:0006457">
    <property type="term" value="P:protein folding"/>
    <property type="evidence" value="ECO:0007669"/>
    <property type="project" value="InterPro"/>
</dbReference>
<evidence type="ECO:0000256" key="13">
    <source>
        <dbReference type="SAM" id="MobiDB-lite"/>
    </source>
</evidence>
<organism evidence="14 15">
    <name type="scientific">Naumannella cuiyingiana</name>
    <dbReference type="NCBI Taxonomy" id="1347891"/>
    <lineage>
        <taxon>Bacteria</taxon>
        <taxon>Bacillati</taxon>
        <taxon>Actinomycetota</taxon>
        <taxon>Actinomycetes</taxon>
        <taxon>Propionibacteriales</taxon>
        <taxon>Propionibacteriaceae</taxon>
        <taxon>Naumannella</taxon>
    </lineage>
</organism>
<dbReference type="GO" id="GO:0005737">
    <property type="term" value="C:cytoplasm"/>
    <property type="evidence" value="ECO:0007669"/>
    <property type="project" value="UniProtKB-SubCell"/>
</dbReference>
<dbReference type="CDD" id="cd00446">
    <property type="entry name" value="GrpE"/>
    <property type="match status" value="1"/>
</dbReference>
<dbReference type="SUPFAM" id="SSF58014">
    <property type="entry name" value="Coiled-coil domain of nucleotide exchange factor GrpE"/>
    <property type="match status" value="1"/>
</dbReference>
<keyword evidence="6 10" id="KW-0143">Chaperone</keyword>
<sequence length="205" mass="21993">MQSQNSDPADQAGPYDRPGAQQPAEPGVPDNENAAPDQNAAAGAEDASDAGEPADASAQLALQLAERTADLQRLQAEYVNYKKRVDRDRDLSRRAGAERILADLMGVLDNIRSAREHEQMTDGFKLVAGEIEKVASRHGLEAFGEKGDPFDPRIHEALMQTQASGITEPTAAEVLQVGYKVGDRVLRPARVAVAQPAEDAPDQEA</sequence>
<evidence type="ECO:0000256" key="11">
    <source>
        <dbReference type="RuleBase" id="RU000639"/>
    </source>
</evidence>
<dbReference type="InterPro" id="IPR000740">
    <property type="entry name" value="GrpE"/>
</dbReference>
<dbReference type="Pfam" id="PF01025">
    <property type="entry name" value="GrpE"/>
    <property type="match status" value="1"/>
</dbReference>
<reference evidence="14 15" key="1">
    <citation type="submission" date="2020-07" db="EMBL/GenBank/DDBJ databases">
        <title>Sequencing the genomes of 1000 actinobacteria strains.</title>
        <authorList>
            <person name="Klenk H.-P."/>
        </authorList>
    </citation>
    <scope>NUCLEOTIDE SEQUENCE [LARGE SCALE GENOMIC DNA]</scope>
    <source>
        <strain evidence="14 15">DSM 103164</strain>
    </source>
</reference>
<dbReference type="EMBL" id="JACBZS010000001">
    <property type="protein sequence ID" value="NYI70742.1"/>
    <property type="molecule type" value="Genomic_DNA"/>
</dbReference>
<dbReference type="Proteomes" id="UP000527616">
    <property type="component" value="Unassembled WGS sequence"/>
</dbReference>